<comment type="caution">
    <text evidence="1">The sequence shown here is derived from an EMBL/GenBank/DDBJ whole genome shotgun (WGS) entry which is preliminary data.</text>
</comment>
<dbReference type="InterPro" id="IPR036396">
    <property type="entry name" value="Cyt_P450_sf"/>
</dbReference>
<dbReference type="PANTHER" id="PTHR24299">
    <property type="entry name" value="CYTOCHROME P450 FAMILY 1"/>
    <property type="match status" value="1"/>
</dbReference>
<reference evidence="1 2" key="1">
    <citation type="journal article" date="2018" name="Mol. Plant">
        <title>The genome of Artemisia annua provides insight into the evolution of Asteraceae family and artemisinin biosynthesis.</title>
        <authorList>
            <person name="Shen Q."/>
            <person name="Zhang L."/>
            <person name="Liao Z."/>
            <person name="Wang S."/>
            <person name="Yan T."/>
            <person name="Shi P."/>
            <person name="Liu M."/>
            <person name="Fu X."/>
            <person name="Pan Q."/>
            <person name="Wang Y."/>
            <person name="Lv Z."/>
            <person name="Lu X."/>
            <person name="Zhang F."/>
            <person name="Jiang W."/>
            <person name="Ma Y."/>
            <person name="Chen M."/>
            <person name="Hao X."/>
            <person name="Li L."/>
            <person name="Tang Y."/>
            <person name="Lv G."/>
            <person name="Zhou Y."/>
            <person name="Sun X."/>
            <person name="Brodelius P.E."/>
            <person name="Rose J.K.C."/>
            <person name="Tang K."/>
        </authorList>
    </citation>
    <scope>NUCLEOTIDE SEQUENCE [LARGE SCALE GENOMIC DNA]</scope>
    <source>
        <strain evidence="2">cv. Huhao1</strain>
        <tissue evidence="1">Leaf</tissue>
    </source>
</reference>
<dbReference type="STRING" id="35608.A0A2U1L5B3"/>
<dbReference type="Proteomes" id="UP000245207">
    <property type="component" value="Unassembled WGS sequence"/>
</dbReference>
<evidence type="ECO:0000313" key="2">
    <source>
        <dbReference type="Proteomes" id="UP000245207"/>
    </source>
</evidence>
<dbReference type="Gene3D" id="1.10.630.10">
    <property type="entry name" value="Cytochrome P450"/>
    <property type="match status" value="1"/>
</dbReference>
<dbReference type="SUPFAM" id="SSF48264">
    <property type="entry name" value="Cytochrome P450"/>
    <property type="match status" value="1"/>
</dbReference>
<proteinExistence type="predicted"/>
<dbReference type="GO" id="GO:0020037">
    <property type="term" value="F:heme binding"/>
    <property type="evidence" value="ECO:0007669"/>
    <property type="project" value="InterPro"/>
</dbReference>
<evidence type="ECO:0000313" key="1">
    <source>
        <dbReference type="EMBL" id="PWA44197.1"/>
    </source>
</evidence>
<dbReference type="Pfam" id="PF00067">
    <property type="entry name" value="p450"/>
    <property type="match status" value="1"/>
</dbReference>
<dbReference type="GO" id="GO:0016705">
    <property type="term" value="F:oxidoreductase activity, acting on paired donors, with incorporation or reduction of molecular oxygen"/>
    <property type="evidence" value="ECO:0007669"/>
    <property type="project" value="InterPro"/>
</dbReference>
<gene>
    <name evidence="1" type="ORF">CTI12_AA524590</name>
</gene>
<dbReference type="GO" id="GO:0004497">
    <property type="term" value="F:monooxygenase activity"/>
    <property type="evidence" value="ECO:0007669"/>
    <property type="project" value="InterPro"/>
</dbReference>
<sequence length="301" mass="34233">MMELMTVFLGLFLSYTLLRTIFSIFGIGGPKNLPPGPTPLPIIGNLHLLSDQPHQSLAKLAKTHGPIMYLKLGRITTLVISSSDVAKEALRKQDLAFSTRHLPDALHAHNHSINSVVWMPVSTQWRTLRKILNSNIFSSSSLDSKQHLRSQKVHELVAYCEKASKSNDVVDIGRASFRTSLNLMSNTIFSKDLADPYDDSGKEFKELVENIMMEAGKPNIVDYFPVLRKMDPQGIKRRMTCHFEKIFEIFEELIKERLVMKKTKQDDVLDVFLKVSEENPDEINRSHIKSLFLVSDKLLDI</sequence>
<dbReference type="GO" id="GO:0005506">
    <property type="term" value="F:iron ion binding"/>
    <property type="evidence" value="ECO:0007669"/>
    <property type="project" value="InterPro"/>
</dbReference>
<dbReference type="AlphaFoldDB" id="A0A2U1L5B3"/>
<dbReference type="EMBL" id="PKPP01011409">
    <property type="protein sequence ID" value="PWA44197.1"/>
    <property type="molecule type" value="Genomic_DNA"/>
</dbReference>
<dbReference type="OrthoDB" id="2789670at2759"/>
<accession>A0A2U1L5B3</accession>
<dbReference type="PANTHER" id="PTHR24299:SF59">
    <property type="entry name" value="CYTOCHROME P450 SUPERFAMILY PROTEIN"/>
    <property type="match status" value="1"/>
</dbReference>
<name>A0A2U1L5B3_ARTAN</name>
<keyword evidence="2" id="KW-1185">Reference proteome</keyword>
<dbReference type="InterPro" id="IPR001128">
    <property type="entry name" value="Cyt_P450"/>
</dbReference>
<protein>
    <submittedName>
        <fullName evidence="1">Cytochrome P450</fullName>
    </submittedName>
</protein>
<organism evidence="1 2">
    <name type="scientific">Artemisia annua</name>
    <name type="common">Sweet wormwood</name>
    <dbReference type="NCBI Taxonomy" id="35608"/>
    <lineage>
        <taxon>Eukaryota</taxon>
        <taxon>Viridiplantae</taxon>
        <taxon>Streptophyta</taxon>
        <taxon>Embryophyta</taxon>
        <taxon>Tracheophyta</taxon>
        <taxon>Spermatophyta</taxon>
        <taxon>Magnoliopsida</taxon>
        <taxon>eudicotyledons</taxon>
        <taxon>Gunneridae</taxon>
        <taxon>Pentapetalae</taxon>
        <taxon>asterids</taxon>
        <taxon>campanulids</taxon>
        <taxon>Asterales</taxon>
        <taxon>Asteraceae</taxon>
        <taxon>Asteroideae</taxon>
        <taxon>Anthemideae</taxon>
        <taxon>Artemisiinae</taxon>
        <taxon>Artemisia</taxon>
    </lineage>
</organism>